<comment type="function">
    <text evidence="8">Transfers the 4'-phosphopantetheine moiety from coenzyme A to a Ser of acyl-carrier-protein.</text>
</comment>
<dbReference type="InterPro" id="IPR002582">
    <property type="entry name" value="ACPS"/>
</dbReference>
<keyword evidence="5 8" id="KW-0460">Magnesium</keyword>
<gene>
    <name evidence="8" type="primary">acpS</name>
    <name evidence="10" type="ORF">SAMN05444955_11058</name>
</gene>
<dbReference type="InterPro" id="IPR008278">
    <property type="entry name" value="4-PPantetheinyl_Trfase_dom"/>
</dbReference>
<dbReference type="EMBL" id="FOCQ01000010">
    <property type="protein sequence ID" value="SEN38705.1"/>
    <property type="molecule type" value="Genomic_DNA"/>
</dbReference>
<keyword evidence="6 8" id="KW-0443">Lipid metabolism</keyword>
<evidence type="ECO:0000256" key="5">
    <source>
        <dbReference type="ARBA" id="ARBA00022842"/>
    </source>
</evidence>
<evidence type="ECO:0000256" key="7">
    <source>
        <dbReference type="ARBA" id="ARBA00023160"/>
    </source>
</evidence>
<organism evidence="10 11">
    <name type="scientific">Lihuaxuella thermophila</name>
    <dbReference type="NCBI Taxonomy" id="1173111"/>
    <lineage>
        <taxon>Bacteria</taxon>
        <taxon>Bacillati</taxon>
        <taxon>Bacillota</taxon>
        <taxon>Bacilli</taxon>
        <taxon>Bacillales</taxon>
        <taxon>Thermoactinomycetaceae</taxon>
        <taxon>Lihuaxuella</taxon>
    </lineage>
</organism>
<dbReference type="GO" id="GO:0000287">
    <property type="term" value="F:magnesium ion binding"/>
    <property type="evidence" value="ECO:0007669"/>
    <property type="project" value="UniProtKB-UniRule"/>
</dbReference>
<keyword evidence="4 8" id="KW-0276">Fatty acid metabolism</keyword>
<dbReference type="InterPro" id="IPR037143">
    <property type="entry name" value="4-PPantetheinyl_Trfase_dom_sf"/>
</dbReference>
<dbReference type="STRING" id="1173111.SAMN05444955_11058"/>
<evidence type="ECO:0000256" key="2">
    <source>
        <dbReference type="ARBA" id="ARBA00022679"/>
    </source>
</evidence>
<keyword evidence="3 8" id="KW-0479">Metal-binding</keyword>
<dbReference type="GO" id="GO:0006633">
    <property type="term" value="P:fatty acid biosynthetic process"/>
    <property type="evidence" value="ECO:0007669"/>
    <property type="project" value="UniProtKB-UniRule"/>
</dbReference>
<keyword evidence="7 8" id="KW-0275">Fatty acid biosynthesis</keyword>
<dbReference type="Gene3D" id="3.90.470.20">
    <property type="entry name" value="4'-phosphopantetheinyl transferase domain"/>
    <property type="match status" value="1"/>
</dbReference>
<dbReference type="NCBIfam" id="TIGR00556">
    <property type="entry name" value="pantethn_trn"/>
    <property type="match status" value="1"/>
</dbReference>
<evidence type="ECO:0000313" key="11">
    <source>
        <dbReference type="Proteomes" id="UP000199695"/>
    </source>
</evidence>
<evidence type="ECO:0000256" key="1">
    <source>
        <dbReference type="ARBA" id="ARBA00022516"/>
    </source>
</evidence>
<dbReference type="AlphaFoldDB" id="A0A1H8G4M3"/>
<evidence type="ECO:0000256" key="8">
    <source>
        <dbReference type="HAMAP-Rule" id="MF_00101"/>
    </source>
</evidence>
<dbReference type="Pfam" id="PF01648">
    <property type="entry name" value="ACPS"/>
    <property type="match status" value="1"/>
</dbReference>
<dbReference type="HAMAP" id="MF_00101">
    <property type="entry name" value="AcpS"/>
    <property type="match status" value="1"/>
</dbReference>
<keyword evidence="2 8" id="KW-0808">Transferase</keyword>
<proteinExistence type="inferred from homology"/>
<evidence type="ECO:0000256" key="6">
    <source>
        <dbReference type="ARBA" id="ARBA00023098"/>
    </source>
</evidence>
<keyword evidence="8" id="KW-0963">Cytoplasm</keyword>
<evidence type="ECO:0000256" key="3">
    <source>
        <dbReference type="ARBA" id="ARBA00022723"/>
    </source>
</evidence>
<dbReference type="GO" id="GO:0008897">
    <property type="term" value="F:holo-[acyl-carrier-protein] synthase activity"/>
    <property type="evidence" value="ECO:0007669"/>
    <property type="project" value="UniProtKB-UniRule"/>
</dbReference>
<dbReference type="GO" id="GO:0005737">
    <property type="term" value="C:cytoplasm"/>
    <property type="evidence" value="ECO:0007669"/>
    <property type="project" value="UniProtKB-SubCell"/>
</dbReference>
<name>A0A1H8G4M3_9BACL</name>
<evidence type="ECO:0000313" key="10">
    <source>
        <dbReference type="EMBL" id="SEN38705.1"/>
    </source>
</evidence>
<reference evidence="10 11" key="1">
    <citation type="submission" date="2016-10" db="EMBL/GenBank/DDBJ databases">
        <authorList>
            <person name="de Groot N.N."/>
        </authorList>
    </citation>
    <scope>NUCLEOTIDE SEQUENCE [LARGE SCALE GENOMIC DNA]</scope>
    <source>
        <strain evidence="10 11">DSM 46701</strain>
    </source>
</reference>
<sequence length="129" mass="14303">MMIRGIGTDIVEMKRIEEMGIERLAKRILTEKEKDMMPARERRKLEYIAGRFAAKEAVSKALGTGIGQSVSFTDIEIVNNEKGAPLVVLPEGIRNRLFGDGCVRIHLSVSHSELYATAMAVVEELAAEE</sequence>
<evidence type="ECO:0000256" key="4">
    <source>
        <dbReference type="ARBA" id="ARBA00022832"/>
    </source>
</evidence>
<feature type="binding site" evidence="8">
    <location>
        <position position="9"/>
    </location>
    <ligand>
        <name>Mg(2+)</name>
        <dbReference type="ChEBI" id="CHEBI:18420"/>
    </ligand>
</feature>
<feature type="binding site" evidence="8">
    <location>
        <position position="56"/>
    </location>
    <ligand>
        <name>Mg(2+)</name>
        <dbReference type="ChEBI" id="CHEBI:18420"/>
    </ligand>
</feature>
<feature type="domain" description="4'-phosphopantetheinyl transferase" evidence="9">
    <location>
        <begin position="5"/>
        <end position="88"/>
    </location>
</feature>
<dbReference type="NCBIfam" id="TIGR00516">
    <property type="entry name" value="acpS"/>
    <property type="match status" value="1"/>
</dbReference>
<dbReference type="SUPFAM" id="SSF56214">
    <property type="entry name" value="4'-phosphopantetheinyl transferase"/>
    <property type="match status" value="1"/>
</dbReference>
<comment type="similarity">
    <text evidence="8">Belongs to the P-Pant transferase superfamily. AcpS family.</text>
</comment>
<evidence type="ECO:0000259" key="9">
    <source>
        <dbReference type="Pfam" id="PF01648"/>
    </source>
</evidence>
<dbReference type="Proteomes" id="UP000199695">
    <property type="component" value="Unassembled WGS sequence"/>
</dbReference>
<dbReference type="InterPro" id="IPR004568">
    <property type="entry name" value="Ppantetheine-prot_Trfase_dom"/>
</dbReference>
<accession>A0A1H8G4M3</accession>
<comment type="subcellular location">
    <subcellularLocation>
        <location evidence="8">Cytoplasm</location>
    </subcellularLocation>
</comment>
<keyword evidence="1 8" id="KW-0444">Lipid biosynthesis</keyword>
<protein>
    <recommendedName>
        <fullName evidence="8">Holo-[acyl-carrier-protein] synthase</fullName>
        <shortName evidence="8">Holo-ACP synthase</shortName>
        <ecNumber evidence="8">2.7.8.7</ecNumber>
    </recommendedName>
    <alternativeName>
        <fullName evidence="8">4'-phosphopantetheinyl transferase AcpS</fullName>
    </alternativeName>
</protein>
<comment type="cofactor">
    <cofactor evidence="8">
        <name>Mg(2+)</name>
        <dbReference type="ChEBI" id="CHEBI:18420"/>
    </cofactor>
</comment>
<keyword evidence="11" id="KW-1185">Reference proteome</keyword>
<comment type="catalytic activity">
    <reaction evidence="8">
        <text>apo-[ACP] + CoA = holo-[ACP] + adenosine 3',5'-bisphosphate + H(+)</text>
        <dbReference type="Rhea" id="RHEA:12068"/>
        <dbReference type="Rhea" id="RHEA-COMP:9685"/>
        <dbReference type="Rhea" id="RHEA-COMP:9690"/>
        <dbReference type="ChEBI" id="CHEBI:15378"/>
        <dbReference type="ChEBI" id="CHEBI:29999"/>
        <dbReference type="ChEBI" id="CHEBI:57287"/>
        <dbReference type="ChEBI" id="CHEBI:58343"/>
        <dbReference type="ChEBI" id="CHEBI:64479"/>
        <dbReference type="EC" id="2.7.8.7"/>
    </reaction>
</comment>
<dbReference type="EC" id="2.7.8.7" evidence="8"/>